<dbReference type="Pfam" id="PF07811">
    <property type="entry name" value="TadE"/>
    <property type="match status" value="1"/>
</dbReference>
<dbReference type="AlphaFoldDB" id="A0A927DBG5"/>
<evidence type="ECO:0000313" key="3">
    <source>
        <dbReference type="EMBL" id="MBD3666211.1"/>
    </source>
</evidence>
<organism evidence="3 4">
    <name type="scientific">Sulfitobacter aestuariivivens</name>
    <dbReference type="NCBI Taxonomy" id="2766981"/>
    <lineage>
        <taxon>Bacteria</taxon>
        <taxon>Pseudomonadati</taxon>
        <taxon>Pseudomonadota</taxon>
        <taxon>Alphaproteobacteria</taxon>
        <taxon>Rhodobacterales</taxon>
        <taxon>Roseobacteraceae</taxon>
        <taxon>Sulfitobacter</taxon>
    </lineage>
</organism>
<sequence>MVKRRSRRGLIRNEDGIALVEALLVMPIVLLAITAMVEFGVAVFHWNQTVKAVQLGARHVSVSSPMMTRTAYETYMTDDYGTIGEGDATPATSRTISCGGGTTPCDPTSMDRLMTGGDGVCGRGSARVGVCDVAPWITSDNIVITYSRSGLGYVGRPFGAVSTITVELRDVGFGFILLDRLIPVLANYTLPPHRVSTTSEDLSSCKALC</sequence>
<keyword evidence="1" id="KW-1133">Transmembrane helix</keyword>
<dbReference type="EMBL" id="JACTAG010000005">
    <property type="protein sequence ID" value="MBD3666211.1"/>
    <property type="molecule type" value="Genomic_DNA"/>
</dbReference>
<gene>
    <name evidence="3" type="ORF">H9Q16_19935</name>
</gene>
<evidence type="ECO:0000313" key="4">
    <source>
        <dbReference type="Proteomes" id="UP000635142"/>
    </source>
</evidence>
<protein>
    <submittedName>
        <fullName evidence="3">Pilus assembly protein</fullName>
    </submittedName>
</protein>
<dbReference type="Proteomes" id="UP000635142">
    <property type="component" value="Unassembled WGS sequence"/>
</dbReference>
<evidence type="ECO:0000256" key="1">
    <source>
        <dbReference type="SAM" id="Phobius"/>
    </source>
</evidence>
<name>A0A927DBG5_9RHOB</name>
<dbReference type="InterPro" id="IPR012495">
    <property type="entry name" value="TadE-like_dom"/>
</dbReference>
<keyword evidence="4" id="KW-1185">Reference proteome</keyword>
<feature type="transmembrane region" description="Helical" evidence="1">
    <location>
        <begin position="21"/>
        <end position="46"/>
    </location>
</feature>
<proteinExistence type="predicted"/>
<accession>A0A927DBG5</accession>
<evidence type="ECO:0000259" key="2">
    <source>
        <dbReference type="Pfam" id="PF07811"/>
    </source>
</evidence>
<keyword evidence="1" id="KW-0812">Transmembrane</keyword>
<dbReference type="RefSeq" id="WP_191077241.1">
    <property type="nucleotide sequence ID" value="NZ_JACTAG010000005.1"/>
</dbReference>
<reference evidence="3" key="1">
    <citation type="submission" date="2020-08" db="EMBL/GenBank/DDBJ databases">
        <title>Sulfitobacter aestuariivivens sp. nov., isolated from a tidal flat.</title>
        <authorList>
            <person name="Park S."/>
            <person name="Yoon J.-H."/>
        </authorList>
    </citation>
    <scope>NUCLEOTIDE SEQUENCE</scope>
    <source>
        <strain evidence="3">TSTF-M16</strain>
    </source>
</reference>
<feature type="domain" description="TadE-like" evidence="2">
    <location>
        <begin position="16"/>
        <end position="58"/>
    </location>
</feature>
<comment type="caution">
    <text evidence="3">The sequence shown here is derived from an EMBL/GenBank/DDBJ whole genome shotgun (WGS) entry which is preliminary data.</text>
</comment>
<keyword evidence="1" id="KW-0472">Membrane</keyword>